<proteinExistence type="predicted"/>
<evidence type="ECO:0000256" key="1">
    <source>
        <dbReference type="SAM" id="MobiDB-lite"/>
    </source>
</evidence>
<evidence type="ECO:0000259" key="2">
    <source>
        <dbReference type="Pfam" id="PF06114"/>
    </source>
</evidence>
<feature type="domain" description="IrrE N-terminal-like" evidence="2">
    <location>
        <begin position="109"/>
        <end position="207"/>
    </location>
</feature>
<dbReference type="InterPro" id="IPR052345">
    <property type="entry name" value="Rad_response_metalloprotease"/>
</dbReference>
<dbReference type="PANTHER" id="PTHR43236:SF1">
    <property type="entry name" value="BLL7220 PROTEIN"/>
    <property type="match status" value="1"/>
</dbReference>
<dbReference type="Pfam" id="PF06114">
    <property type="entry name" value="Peptidase_M78"/>
    <property type="match status" value="1"/>
</dbReference>
<sequence length="220" mass="24858">MPPPGCLGAASWHPPAARRPAHRHEHRTRTTRRSRRTVTLPRGFKANAEREALRLRRELDLSDTDALNVDDLADHLKVKIVSAEKLVSHTRLEELERVQAYAFSAATFQVSGRNIVVTNPLRTPGRRASDVAHELSHLVLKHDLTEIREVNGMPFRTCRPDEEEQATAFGGTLMLPRPLLLGAVRRQWGPAQIAEHYGVTEEMARYRYNTTGVAKQVRGR</sequence>
<protein>
    <submittedName>
        <fullName evidence="3">ImmA/IrrE family metallo-endopeptidase</fullName>
    </submittedName>
</protein>
<accession>A0A7J5D3D1</accession>
<gene>
    <name evidence="3" type="ORF">F8144_40530</name>
</gene>
<comment type="caution">
    <text evidence="3">The sequence shown here is derived from an EMBL/GenBank/DDBJ whole genome shotgun (WGS) entry which is preliminary data.</text>
</comment>
<dbReference type="AlphaFoldDB" id="A0A7J5D3D1"/>
<organism evidence="3 4">
    <name type="scientific">Streptomyces triticiradicis</name>
    <dbReference type="NCBI Taxonomy" id="2651189"/>
    <lineage>
        <taxon>Bacteria</taxon>
        <taxon>Bacillati</taxon>
        <taxon>Actinomycetota</taxon>
        <taxon>Actinomycetes</taxon>
        <taxon>Kitasatosporales</taxon>
        <taxon>Streptomycetaceae</taxon>
        <taxon>Streptomyces</taxon>
    </lineage>
</organism>
<keyword evidence="4" id="KW-1185">Reference proteome</keyword>
<name>A0A7J5D3D1_9ACTN</name>
<dbReference type="EMBL" id="WBKG01000056">
    <property type="protein sequence ID" value="KAB1977943.1"/>
    <property type="molecule type" value="Genomic_DNA"/>
</dbReference>
<dbReference type="InterPro" id="IPR010359">
    <property type="entry name" value="IrrE_HExxH"/>
</dbReference>
<reference evidence="3 4" key="1">
    <citation type="submission" date="2019-09" db="EMBL/GenBank/DDBJ databases">
        <title>Isolation and identification of active actinomycetes.</title>
        <authorList>
            <person name="Yu Z."/>
            <person name="Han C."/>
            <person name="Yu B."/>
        </authorList>
    </citation>
    <scope>NUCLEOTIDE SEQUENCE [LARGE SCALE GENOMIC DNA]</scope>
    <source>
        <strain evidence="3 4">NEAU-H2</strain>
    </source>
</reference>
<evidence type="ECO:0000313" key="4">
    <source>
        <dbReference type="Proteomes" id="UP000442990"/>
    </source>
</evidence>
<dbReference type="Proteomes" id="UP000442990">
    <property type="component" value="Unassembled WGS sequence"/>
</dbReference>
<evidence type="ECO:0000313" key="3">
    <source>
        <dbReference type="EMBL" id="KAB1977943.1"/>
    </source>
</evidence>
<feature type="compositionally biased region" description="Basic residues" evidence="1">
    <location>
        <begin position="19"/>
        <end position="36"/>
    </location>
</feature>
<feature type="region of interest" description="Disordered" evidence="1">
    <location>
        <begin position="1"/>
        <end position="36"/>
    </location>
</feature>
<dbReference type="PANTHER" id="PTHR43236">
    <property type="entry name" value="ANTITOXIN HIGA1"/>
    <property type="match status" value="1"/>
</dbReference>